<evidence type="ECO:0000256" key="3">
    <source>
        <dbReference type="ARBA" id="ARBA00023027"/>
    </source>
</evidence>
<dbReference type="SUPFAM" id="SSF51735">
    <property type="entry name" value="NAD(P)-binding Rossmann-fold domains"/>
    <property type="match status" value="1"/>
</dbReference>
<evidence type="ECO:0000256" key="2">
    <source>
        <dbReference type="ARBA" id="ARBA00023002"/>
    </source>
</evidence>
<dbReference type="InterPro" id="IPR006140">
    <property type="entry name" value="D-isomer_DH_NAD-bd"/>
</dbReference>
<proteinExistence type="inferred from homology"/>
<dbReference type="InterPro" id="IPR006139">
    <property type="entry name" value="D-isomer_2_OHA_DH_cat_dom"/>
</dbReference>
<dbReference type="PROSITE" id="PS00670">
    <property type="entry name" value="D_2_HYDROXYACID_DH_2"/>
    <property type="match status" value="1"/>
</dbReference>
<evidence type="ECO:0000259" key="5">
    <source>
        <dbReference type="Pfam" id="PF00389"/>
    </source>
</evidence>
<name>A0A0G1DSG4_9BACT</name>
<dbReference type="InterPro" id="IPR029752">
    <property type="entry name" value="D-isomer_DH_CS1"/>
</dbReference>
<dbReference type="PROSITE" id="PS00065">
    <property type="entry name" value="D_2_HYDROXYACID_DH_1"/>
    <property type="match status" value="1"/>
</dbReference>
<evidence type="ECO:0000313" key="7">
    <source>
        <dbReference type="EMBL" id="KKT00851.1"/>
    </source>
</evidence>
<dbReference type="PANTHER" id="PTHR43026:SF1">
    <property type="entry name" value="2-HYDROXYACID DEHYDROGENASE HOMOLOG 1-RELATED"/>
    <property type="match status" value="1"/>
</dbReference>
<feature type="domain" description="D-isomer specific 2-hydroxyacid dehydrogenase NAD-binding" evidence="6">
    <location>
        <begin position="106"/>
        <end position="304"/>
    </location>
</feature>
<dbReference type="Pfam" id="PF02826">
    <property type="entry name" value="2-Hacid_dh_C"/>
    <property type="match status" value="1"/>
</dbReference>
<sequence length="335" mass="37593">MKIAFFESPAVDKGVIKQLLGDVEVSFFDEKLDENTVRKAKDAEIISVFINSVISKNIIDKLPNLKFIATRSTGFEHIDLLYCAEKGIKVSYVPSYGDHTVAEIAFGLILNLSRNILKANNYIRATSNFNFSSSFRGFDLNKKTIGVVGTGRIGKNVVKIARGFNMKVVACDLYPDLEFAKINNFEYKNFEEVVQEADVISLHVPFTKENRHMINKDVIAKMKKGVLLINTARGSLIDTQALIWGLQEGIIGGAGLDVLEEERELKTENEIFNAGNPKDINYKILTENHVLMDLPNVIITPHIGFYTKEAEAEIIKTTIENIRGFIDGQFRNLVK</sequence>
<reference evidence="7 8" key="1">
    <citation type="journal article" date="2015" name="Nature">
        <title>rRNA introns, odd ribosomes, and small enigmatic genomes across a large radiation of phyla.</title>
        <authorList>
            <person name="Brown C.T."/>
            <person name="Hug L.A."/>
            <person name="Thomas B.C."/>
            <person name="Sharon I."/>
            <person name="Castelle C.J."/>
            <person name="Singh A."/>
            <person name="Wilkins M.J."/>
            <person name="Williams K.H."/>
            <person name="Banfield J.F."/>
        </authorList>
    </citation>
    <scope>NUCLEOTIDE SEQUENCE [LARGE SCALE GENOMIC DNA]</scope>
</reference>
<accession>A0A0G1DSG4</accession>
<dbReference type="AlphaFoldDB" id="A0A0G1DSG4"/>
<dbReference type="PANTHER" id="PTHR43026">
    <property type="entry name" value="2-HYDROXYACID DEHYDROGENASE HOMOLOG 1-RELATED"/>
    <property type="match status" value="1"/>
</dbReference>
<dbReference type="InterPro" id="IPR058205">
    <property type="entry name" value="D-LDH-like"/>
</dbReference>
<dbReference type="STRING" id="1618738.UV76_C0007G0059"/>
<comment type="caution">
    <text evidence="7">The sequence shown here is derived from an EMBL/GenBank/DDBJ whole genome shotgun (WGS) entry which is preliminary data.</text>
</comment>
<keyword evidence="2 4" id="KW-0560">Oxidoreductase</keyword>
<protein>
    <submittedName>
        <fullName evidence="7">D-isomer specific 2-hydroxyacid dehydrogenase NAD-binding protein</fullName>
    </submittedName>
</protein>
<evidence type="ECO:0000259" key="6">
    <source>
        <dbReference type="Pfam" id="PF02826"/>
    </source>
</evidence>
<dbReference type="Pfam" id="PF00389">
    <property type="entry name" value="2-Hacid_dh"/>
    <property type="match status" value="1"/>
</dbReference>
<evidence type="ECO:0000313" key="8">
    <source>
        <dbReference type="Proteomes" id="UP000034646"/>
    </source>
</evidence>
<keyword evidence="3" id="KW-0520">NAD</keyword>
<comment type="similarity">
    <text evidence="1 4">Belongs to the D-isomer specific 2-hydroxyacid dehydrogenase family.</text>
</comment>
<dbReference type="PROSITE" id="PS00671">
    <property type="entry name" value="D_2_HYDROXYACID_DH_3"/>
    <property type="match status" value="1"/>
</dbReference>
<evidence type="ECO:0000256" key="1">
    <source>
        <dbReference type="ARBA" id="ARBA00005854"/>
    </source>
</evidence>
<dbReference type="InterPro" id="IPR036291">
    <property type="entry name" value="NAD(P)-bd_dom_sf"/>
</dbReference>
<dbReference type="SUPFAM" id="SSF52283">
    <property type="entry name" value="Formate/glycerate dehydrogenase catalytic domain-like"/>
    <property type="match status" value="1"/>
</dbReference>
<dbReference type="Proteomes" id="UP000034646">
    <property type="component" value="Unassembled WGS sequence"/>
</dbReference>
<dbReference type="GO" id="GO:0051287">
    <property type="term" value="F:NAD binding"/>
    <property type="evidence" value="ECO:0007669"/>
    <property type="project" value="InterPro"/>
</dbReference>
<dbReference type="Gene3D" id="3.40.50.720">
    <property type="entry name" value="NAD(P)-binding Rossmann-like Domain"/>
    <property type="match status" value="2"/>
</dbReference>
<gene>
    <name evidence="7" type="ORF">UV76_C0007G0059</name>
</gene>
<dbReference type="InterPro" id="IPR029753">
    <property type="entry name" value="D-isomer_DH_CS"/>
</dbReference>
<dbReference type="PATRIC" id="fig|1618738.3.peg.430"/>
<dbReference type="GO" id="GO:0008720">
    <property type="term" value="F:D-lactate dehydrogenase (NAD+) activity"/>
    <property type="evidence" value="ECO:0007669"/>
    <property type="project" value="TreeGrafter"/>
</dbReference>
<evidence type="ECO:0000256" key="4">
    <source>
        <dbReference type="RuleBase" id="RU003719"/>
    </source>
</evidence>
<organism evidence="7 8">
    <name type="scientific">Candidatus Nomurabacteria bacterium GW2011_GWA2_43_15</name>
    <dbReference type="NCBI Taxonomy" id="1618738"/>
    <lineage>
        <taxon>Bacteria</taxon>
        <taxon>Candidatus Nomuraibacteriota</taxon>
    </lineage>
</organism>
<feature type="domain" description="D-isomer specific 2-hydroxyacid dehydrogenase catalytic" evidence="5">
    <location>
        <begin position="12"/>
        <end position="332"/>
    </location>
</feature>
<dbReference type="EMBL" id="LCFS01000007">
    <property type="protein sequence ID" value="KKT00851.1"/>
    <property type="molecule type" value="Genomic_DNA"/>
</dbReference>